<evidence type="ECO:0000313" key="5">
    <source>
        <dbReference type="EMBL" id="HJF68350.1"/>
    </source>
</evidence>
<dbReference type="InterPro" id="IPR036388">
    <property type="entry name" value="WH-like_DNA-bd_sf"/>
</dbReference>
<dbReference type="PANTHER" id="PTHR33204">
    <property type="entry name" value="TRANSCRIPTIONAL REGULATOR, MARR FAMILY"/>
    <property type="match status" value="1"/>
</dbReference>
<dbReference type="GO" id="GO:0003677">
    <property type="term" value="F:DNA binding"/>
    <property type="evidence" value="ECO:0007669"/>
    <property type="project" value="UniProtKB-KW"/>
</dbReference>
<feature type="domain" description="HTH hxlR-type" evidence="4">
    <location>
        <begin position="8"/>
        <end position="107"/>
    </location>
</feature>
<accession>A0A151A776</accession>
<organism evidence="6 7">
    <name type="scientific">Staphylococcus kloosii</name>
    <dbReference type="NCBI Taxonomy" id="29384"/>
    <lineage>
        <taxon>Bacteria</taxon>
        <taxon>Bacillati</taxon>
        <taxon>Bacillota</taxon>
        <taxon>Bacilli</taxon>
        <taxon>Bacillales</taxon>
        <taxon>Staphylococcaceae</taxon>
        <taxon>Staphylococcus</taxon>
    </lineage>
</organism>
<protein>
    <submittedName>
        <fullName evidence="5">Helix-turn-helix transcriptional regulator</fullName>
    </submittedName>
    <submittedName>
        <fullName evidence="6">MarR family transcriptional regulator</fullName>
    </submittedName>
</protein>
<dbReference type="Proteomes" id="UP000075418">
    <property type="component" value="Unassembled WGS sequence"/>
</dbReference>
<reference evidence="6 7" key="1">
    <citation type="submission" date="2016-02" db="EMBL/GenBank/DDBJ databases">
        <title>Draft genome sequence of hydrocarbon degrading Staphylococcus saprophyticus Strain CNV2, isolated from crude-oil contaminated soil from Noonmati Oil Refinery, Guwahati, Assam, India.</title>
        <authorList>
            <person name="Mukherjee A."/>
            <person name="Chettri B."/>
            <person name="Langpoklakpam J."/>
            <person name="Singh A.K."/>
            <person name="Chattopadhyay D.J."/>
        </authorList>
    </citation>
    <scope>NUCLEOTIDE SEQUENCE [LARGE SCALE GENOMIC DNA]</scope>
    <source>
        <strain evidence="6 7">CNV2</strain>
    </source>
</reference>
<evidence type="ECO:0000256" key="1">
    <source>
        <dbReference type="ARBA" id="ARBA00023015"/>
    </source>
</evidence>
<dbReference type="PROSITE" id="PS51118">
    <property type="entry name" value="HTH_HXLR"/>
    <property type="match status" value="1"/>
</dbReference>
<reference evidence="5" key="2">
    <citation type="journal article" date="2021" name="PeerJ">
        <title>Extensive microbial diversity within the chicken gut microbiome revealed by metagenomics and culture.</title>
        <authorList>
            <person name="Gilroy R."/>
            <person name="Ravi A."/>
            <person name="Getino M."/>
            <person name="Pursley I."/>
            <person name="Horton D.L."/>
            <person name="Alikhan N.F."/>
            <person name="Baker D."/>
            <person name="Gharbi K."/>
            <person name="Hall N."/>
            <person name="Watson M."/>
            <person name="Adriaenssens E.M."/>
            <person name="Foster-Nyarko E."/>
            <person name="Jarju S."/>
            <person name="Secka A."/>
            <person name="Antonio M."/>
            <person name="Oren A."/>
            <person name="Chaudhuri R.R."/>
            <person name="La Ragione R."/>
            <person name="Hildebrand F."/>
            <person name="Pallen M.J."/>
        </authorList>
    </citation>
    <scope>NUCLEOTIDE SEQUENCE</scope>
    <source>
        <strain evidence="5">CHK149-3286</strain>
    </source>
</reference>
<dbReference type="Proteomes" id="UP000706163">
    <property type="component" value="Unassembled WGS sequence"/>
</dbReference>
<dbReference type="InterPro" id="IPR002577">
    <property type="entry name" value="HTH_HxlR"/>
</dbReference>
<keyword evidence="3" id="KW-0804">Transcription</keyword>
<dbReference type="PANTHER" id="PTHR33204:SF29">
    <property type="entry name" value="TRANSCRIPTIONAL REGULATOR"/>
    <property type="match status" value="1"/>
</dbReference>
<name>A0A151A776_9STAP</name>
<evidence type="ECO:0000313" key="7">
    <source>
        <dbReference type="Proteomes" id="UP000075418"/>
    </source>
</evidence>
<dbReference type="EMBL" id="DYVT01000097">
    <property type="protein sequence ID" value="HJF68350.1"/>
    <property type="molecule type" value="Genomic_DNA"/>
</dbReference>
<dbReference type="RefSeq" id="WP_061855441.1">
    <property type="nucleotide sequence ID" value="NZ_DYVT01000097.1"/>
</dbReference>
<sequence>MLKNHYNIGVEATIDVLGGKWKPVVLCHLKDNGTMRTSELKRAIPNITQKMLTQQLRELEEDSIIERIVYQQVPPKVEYKLSDYGQTLSEILSSLCQWGEFHIAKMHDEGRPVSLEKQDFINIPDLVSSE</sequence>
<dbReference type="Pfam" id="PF01638">
    <property type="entry name" value="HxlR"/>
    <property type="match status" value="1"/>
</dbReference>
<proteinExistence type="predicted"/>
<evidence type="ECO:0000256" key="2">
    <source>
        <dbReference type="ARBA" id="ARBA00023125"/>
    </source>
</evidence>
<dbReference type="AlphaFoldDB" id="A0A151A776"/>
<dbReference type="EMBL" id="LUGM01000002">
    <property type="protein sequence ID" value="KYH15299.1"/>
    <property type="molecule type" value="Genomic_DNA"/>
</dbReference>
<evidence type="ECO:0000313" key="6">
    <source>
        <dbReference type="EMBL" id="KYH15299.1"/>
    </source>
</evidence>
<comment type="caution">
    <text evidence="6">The sequence shown here is derived from an EMBL/GenBank/DDBJ whole genome shotgun (WGS) entry which is preliminary data.</text>
</comment>
<gene>
    <name evidence="6" type="ORF">A0131_11040</name>
    <name evidence="5" type="ORF">K8V85_08565</name>
</gene>
<reference evidence="5" key="3">
    <citation type="submission" date="2021-09" db="EMBL/GenBank/DDBJ databases">
        <authorList>
            <person name="Gilroy R."/>
        </authorList>
    </citation>
    <scope>NUCLEOTIDE SEQUENCE</scope>
    <source>
        <strain evidence="5">CHK149-3286</strain>
    </source>
</reference>
<evidence type="ECO:0000256" key="3">
    <source>
        <dbReference type="ARBA" id="ARBA00023163"/>
    </source>
</evidence>
<keyword evidence="1" id="KW-0805">Transcription regulation</keyword>
<evidence type="ECO:0000259" key="4">
    <source>
        <dbReference type="PROSITE" id="PS51118"/>
    </source>
</evidence>
<dbReference type="InterPro" id="IPR036390">
    <property type="entry name" value="WH_DNA-bd_sf"/>
</dbReference>
<dbReference type="Gene3D" id="1.10.10.10">
    <property type="entry name" value="Winged helix-like DNA-binding domain superfamily/Winged helix DNA-binding domain"/>
    <property type="match status" value="1"/>
</dbReference>
<keyword evidence="2" id="KW-0238">DNA-binding</keyword>
<dbReference type="SUPFAM" id="SSF46785">
    <property type="entry name" value="Winged helix' DNA-binding domain"/>
    <property type="match status" value="1"/>
</dbReference>